<evidence type="ECO:0000313" key="2">
    <source>
        <dbReference type="EMBL" id="PNP47606.1"/>
    </source>
</evidence>
<dbReference type="Proteomes" id="UP000236546">
    <property type="component" value="Unassembled WGS sequence"/>
</dbReference>
<feature type="compositionally biased region" description="Polar residues" evidence="1">
    <location>
        <begin position="388"/>
        <end position="403"/>
    </location>
</feature>
<feature type="compositionally biased region" description="Polar residues" evidence="1">
    <location>
        <begin position="111"/>
        <end position="137"/>
    </location>
</feature>
<feature type="compositionally biased region" description="Low complexity" evidence="1">
    <location>
        <begin position="216"/>
        <end position="265"/>
    </location>
</feature>
<feature type="compositionally biased region" description="Polar residues" evidence="1">
    <location>
        <begin position="193"/>
        <end position="212"/>
    </location>
</feature>
<organism evidence="2 3">
    <name type="scientific">Trichoderma gamsii</name>
    <dbReference type="NCBI Taxonomy" id="398673"/>
    <lineage>
        <taxon>Eukaryota</taxon>
        <taxon>Fungi</taxon>
        <taxon>Dikarya</taxon>
        <taxon>Ascomycota</taxon>
        <taxon>Pezizomycotina</taxon>
        <taxon>Sordariomycetes</taxon>
        <taxon>Hypocreomycetidae</taxon>
        <taxon>Hypocreales</taxon>
        <taxon>Hypocreaceae</taxon>
        <taxon>Trichoderma</taxon>
    </lineage>
</organism>
<accession>A0A2K0TPY8</accession>
<feature type="compositionally biased region" description="Low complexity" evidence="1">
    <location>
        <begin position="51"/>
        <end position="77"/>
    </location>
</feature>
<evidence type="ECO:0000256" key="1">
    <source>
        <dbReference type="SAM" id="MobiDB-lite"/>
    </source>
</evidence>
<name>A0A2K0TPY8_9HYPO</name>
<dbReference type="AlphaFoldDB" id="A0A2K0TPY8"/>
<comment type="caution">
    <text evidence="2">The sequence shown here is derived from an EMBL/GenBank/DDBJ whole genome shotgun (WGS) entry which is preliminary data.</text>
</comment>
<feature type="region of interest" description="Disordered" evidence="1">
    <location>
        <begin position="1"/>
        <end position="358"/>
    </location>
</feature>
<feature type="compositionally biased region" description="Low complexity" evidence="1">
    <location>
        <begin position="12"/>
        <end position="35"/>
    </location>
</feature>
<sequence length="678" mass="72677">MSAIPRARPPQRSNTTIPSSIPTRSSSTREPSVTRNASPTRLPSFKYGARAASIASSSSSSTNSLKNTSATTTNASSGIPKAPTATGIPGRLTRSMTLATKEVTARKERAASTTKYPPSTTMTRPSLQARGRSTSISMPGKPKELERRPTGIAFARTSATNLAGPVVSKPPNPSRSRDAIRRPATPTAPVGAPSTSRRSATPTALTRANTFSAPGRPVTPTAAPKARTPPSSSSRARTPPMGLTRAATFSASTRSTSTSATSATRPGPRSIARSVTPTPTPINARGGNSAASSRAVSPTGQQRTLQRRAPSTEKLPARKPSLTTITARGGNSAASSRAVTPTGQPRTLERRAPSAEKLPARKVSLATISRVVSRLSKPSSAGTLLSQAEASLKPRTSASSLQRAGSPGKSLAPKPSTSHLAPPSPSKLPSNIAASAEVSKLQAELLQLYLLHREAPVVEAEWRASAKQKLGDRFTKLSEESRDVSEQESAAQEKKNVLALRRWGSGGRLDEKIQSLEFIITNVWSLSDPSGRYAQLVRHFERWIGGVSDMEEARRNGAMLAQGNNELFIEDLDSQWKEEREELIGQLDGWKQQLSDINDLTLDEFYAEPPDEGEKSSLEKMLDGSRALIDNMLAELKIMEVVEHEALLREDEWIGRMNKIDADNDFEIPRTGGAWKEL</sequence>
<protein>
    <submittedName>
        <fullName evidence="2">Uncharacterized protein</fullName>
    </submittedName>
</protein>
<reference evidence="2 3" key="1">
    <citation type="submission" date="2017-02" db="EMBL/GenBank/DDBJ databases">
        <title>Genomes of Trichoderma spp. with biocontrol activity.</title>
        <authorList>
            <person name="Gardiner D."/>
            <person name="Kazan K."/>
            <person name="Vos C."/>
            <person name="Harvey P."/>
        </authorList>
    </citation>
    <scope>NUCLEOTIDE SEQUENCE [LARGE SCALE GENOMIC DNA]</scope>
    <source>
        <strain evidence="2 3">A5MH</strain>
    </source>
</reference>
<feature type="compositionally biased region" description="Low complexity" evidence="1">
    <location>
        <begin position="283"/>
        <end position="297"/>
    </location>
</feature>
<dbReference type="EMBL" id="MTYH01000013">
    <property type="protein sequence ID" value="PNP47606.1"/>
    <property type="molecule type" value="Genomic_DNA"/>
</dbReference>
<feature type="region of interest" description="Disordered" evidence="1">
    <location>
        <begin position="388"/>
        <end position="429"/>
    </location>
</feature>
<evidence type="ECO:0000313" key="3">
    <source>
        <dbReference type="Proteomes" id="UP000236546"/>
    </source>
</evidence>
<dbReference type="OrthoDB" id="5429993at2759"/>
<feature type="compositionally biased region" description="Low complexity" evidence="1">
    <location>
        <begin position="327"/>
        <end position="338"/>
    </location>
</feature>
<gene>
    <name evidence="2" type="ORF">TGAMA5MH_01429</name>
</gene>
<proteinExistence type="predicted"/>